<evidence type="ECO:0000313" key="3">
    <source>
        <dbReference type="Proteomes" id="UP001178508"/>
    </source>
</evidence>
<evidence type="ECO:0000256" key="1">
    <source>
        <dbReference type="SAM" id="MobiDB-lite"/>
    </source>
</evidence>
<gene>
    <name evidence="2" type="ORF">XNOV1_A043538</name>
</gene>
<dbReference type="AlphaFoldDB" id="A0AAV1GTP4"/>
<dbReference type="EMBL" id="OY660879">
    <property type="protein sequence ID" value="CAJ1076725.1"/>
    <property type="molecule type" value="Genomic_DNA"/>
</dbReference>
<dbReference type="GO" id="GO:0006955">
    <property type="term" value="P:immune response"/>
    <property type="evidence" value="ECO:0007669"/>
    <property type="project" value="TreeGrafter"/>
</dbReference>
<evidence type="ECO:0000313" key="2">
    <source>
        <dbReference type="EMBL" id="CAJ1076725.1"/>
    </source>
</evidence>
<protein>
    <recommendedName>
        <fullName evidence="4">Interferon-induced protein 44-like</fullName>
    </recommendedName>
</protein>
<feature type="region of interest" description="Disordered" evidence="1">
    <location>
        <begin position="1"/>
        <end position="39"/>
    </location>
</feature>
<dbReference type="InterPro" id="IPR027417">
    <property type="entry name" value="P-loop_NTPase"/>
</dbReference>
<proteinExistence type="predicted"/>
<keyword evidence="3" id="KW-1185">Reference proteome</keyword>
<dbReference type="SUPFAM" id="SSF52540">
    <property type="entry name" value="P-loop containing nucleoside triphosphate hydrolases"/>
    <property type="match status" value="1"/>
</dbReference>
<name>A0AAV1GTP4_XYRNO</name>
<feature type="compositionally biased region" description="Pro residues" evidence="1">
    <location>
        <begin position="12"/>
        <end position="37"/>
    </location>
</feature>
<accession>A0AAV1GTP4</accession>
<dbReference type="PANTHER" id="PTHR14241">
    <property type="entry name" value="INTERFERON-INDUCED PROTEIN 44"/>
    <property type="match status" value="1"/>
</dbReference>
<dbReference type="PANTHER" id="PTHR14241:SF1">
    <property type="entry name" value="INTERFERON-INDUCED PROTEIN 44-RELATED"/>
    <property type="match status" value="1"/>
</dbReference>
<reference evidence="2" key="1">
    <citation type="submission" date="2023-08" db="EMBL/GenBank/DDBJ databases">
        <authorList>
            <person name="Alioto T."/>
            <person name="Alioto T."/>
            <person name="Gomez Garrido J."/>
        </authorList>
    </citation>
    <scope>NUCLEOTIDE SEQUENCE</scope>
</reference>
<organism evidence="2 3">
    <name type="scientific">Xyrichtys novacula</name>
    <name type="common">Pearly razorfish</name>
    <name type="synonym">Hemipteronotus novacula</name>
    <dbReference type="NCBI Taxonomy" id="13765"/>
    <lineage>
        <taxon>Eukaryota</taxon>
        <taxon>Metazoa</taxon>
        <taxon>Chordata</taxon>
        <taxon>Craniata</taxon>
        <taxon>Vertebrata</taxon>
        <taxon>Euteleostomi</taxon>
        <taxon>Actinopterygii</taxon>
        <taxon>Neopterygii</taxon>
        <taxon>Teleostei</taxon>
        <taxon>Neoteleostei</taxon>
        <taxon>Acanthomorphata</taxon>
        <taxon>Eupercaria</taxon>
        <taxon>Labriformes</taxon>
        <taxon>Labridae</taxon>
        <taxon>Xyrichtys</taxon>
    </lineage>
</organism>
<sequence>MFSADMGSSESTPPPPPPPPPQSPPPHPSPPPAPPSPCLRQPWRQLTESSGDIIRYLGAYHPRNAQFSHLRVLLHGPVGAGKSSFINSVDSALRGRVTGRAATDATSGRSYTLEYKTYKIEKQASSFYSVVFNDIMGLEDNLDNGVQVDDVKLAMKGHVREKHKFNPQNPLSERDFGYNPDPTLDDKVHVLVCVVPVDTVSLLSDGVVQKLRQVRLAARDQGIPQFAILTKVDQACPEVGRDIRNIHKSKYLKKQVEQFSVLLGIPVNCIFLVKNYESESSTSEDISRPILTALKQMVNYGEDYVNDINSNSNSNSFRSTSYTYEYHEELYINTEGPGEEERMRRHWS</sequence>
<dbReference type="Gene3D" id="3.40.50.300">
    <property type="entry name" value="P-loop containing nucleotide triphosphate hydrolases"/>
    <property type="match status" value="1"/>
</dbReference>
<evidence type="ECO:0008006" key="4">
    <source>
        <dbReference type="Google" id="ProtNLM"/>
    </source>
</evidence>
<dbReference type="Proteomes" id="UP001178508">
    <property type="component" value="Chromosome 16"/>
</dbReference>